<feature type="region of interest" description="Disordered" evidence="1">
    <location>
        <begin position="74"/>
        <end position="93"/>
    </location>
</feature>
<feature type="region of interest" description="Disordered" evidence="1">
    <location>
        <begin position="351"/>
        <end position="424"/>
    </location>
</feature>
<proteinExistence type="predicted"/>
<keyword evidence="3" id="KW-1185">Reference proteome</keyword>
<evidence type="ECO:0000313" key="2">
    <source>
        <dbReference type="EMBL" id="GHP03781.1"/>
    </source>
</evidence>
<dbReference type="Proteomes" id="UP000660262">
    <property type="component" value="Unassembled WGS sequence"/>
</dbReference>
<sequence>MAATEFAVPVYVRNPVEAPAVLASATSEEAAAHLHQRQVLQLRQDAHERRTAREHAKRPGTVNAAERARAALAKTRATDASGELVRPASGKPWSEPAAILPPSALHDMFCTSRKLGARRRAVLFCAQYLAASGCPKAAMAALDEGGVPRSAVPLTTDSSQSTRSDYLSFYSVLASFQDELEVNAYQRTRPAAMAPRQRPASARVARASSAHAQPAQRSQAWIHRDAEAPDDALVAPHGHPEAVMGVQGEPLERVAGTPFLARSPRHAGAGAPPPPPEYARHEYFHGDCGVKAQMVSERIRRATEECTELDEKLKQFQYYNAYVAQRVGGGFDVGFQLVDRREFDGDIDHQQDGVTTEVGPPPTAHLKSHRSPTFTSAMRSSMTLQEKREEADSKSAAETSKSMDGRRVIVKGSNSGRVPARAFR</sequence>
<organism evidence="2 3">
    <name type="scientific">Pycnococcus provasolii</name>
    <dbReference type="NCBI Taxonomy" id="41880"/>
    <lineage>
        <taxon>Eukaryota</taxon>
        <taxon>Viridiplantae</taxon>
        <taxon>Chlorophyta</taxon>
        <taxon>Pseudoscourfieldiophyceae</taxon>
        <taxon>Pseudoscourfieldiales</taxon>
        <taxon>Pycnococcaceae</taxon>
        <taxon>Pycnococcus</taxon>
    </lineage>
</organism>
<comment type="caution">
    <text evidence="2">The sequence shown here is derived from an EMBL/GenBank/DDBJ whole genome shotgun (WGS) entry which is preliminary data.</text>
</comment>
<feature type="compositionally biased region" description="Polar residues" evidence="1">
    <location>
        <begin position="371"/>
        <end position="384"/>
    </location>
</feature>
<accession>A0A830HDY5</accession>
<dbReference type="AlphaFoldDB" id="A0A830HDY5"/>
<gene>
    <name evidence="2" type="ORF">PPROV_000253600</name>
</gene>
<dbReference type="EMBL" id="BNJQ01000006">
    <property type="protein sequence ID" value="GHP03781.1"/>
    <property type="molecule type" value="Genomic_DNA"/>
</dbReference>
<evidence type="ECO:0000313" key="3">
    <source>
        <dbReference type="Proteomes" id="UP000660262"/>
    </source>
</evidence>
<evidence type="ECO:0000256" key="1">
    <source>
        <dbReference type="SAM" id="MobiDB-lite"/>
    </source>
</evidence>
<reference evidence="2" key="1">
    <citation type="submission" date="2020-10" db="EMBL/GenBank/DDBJ databases">
        <title>Unveiling of a novel bifunctional photoreceptor, Dualchrome1, isolated from a cosmopolitan green alga.</title>
        <authorList>
            <person name="Suzuki S."/>
            <person name="Kawachi M."/>
        </authorList>
    </citation>
    <scope>NUCLEOTIDE SEQUENCE</scope>
    <source>
        <strain evidence="2">NIES 2893</strain>
    </source>
</reference>
<feature type="compositionally biased region" description="Basic and acidic residues" evidence="1">
    <location>
        <begin position="385"/>
        <end position="407"/>
    </location>
</feature>
<protein>
    <submittedName>
        <fullName evidence="2">Uncharacterized protein</fullName>
    </submittedName>
</protein>
<name>A0A830HDY5_9CHLO</name>